<dbReference type="AlphaFoldDB" id="I3SXN2"/>
<dbReference type="PANTHER" id="PTHR46100">
    <property type="entry name" value="IMP2'P"/>
    <property type="match status" value="1"/>
</dbReference>
<dbReference type="Gene3D" id="3.40.50.620">
    <property type="entry name" value="HUPs"/>
    <property type="match status" value="1"/>
</dbReference>
<feature type="domain" description="UspA" evidence="1">
    <location>
        <begin position="7"/>
        <end position="160"/>
    </location>
</feature>
<dbReference type="InterPro" id="IPR006015">
    <property type="entry name" value="Universal_stress_UspA"/>
</dbReference>
<protein>
    <recommendedName>
        <fullName evidence="1">UspA domain-containing protein</fullName>
    </recommendedName>
</protein>
<dbReference type="OMA" id="FKVLWGD"/>
<dbReference type="InterPro" id="IPR006016">
    <property type="entry name" value="UspA"/>
</dbReference>
<reference evidence="2" key="1">
    <citation type="submission" date="2012-05" db="EMBL/GenBank/DDBJ databases">
        <authorList>
            <person name="Krishnakumar V."/>
            <person name="Cheung F."/>
            <person name="Xiao Y."/>
            <person name="Chan A."/>
            <person name="Moskal W.A."/>
            <person name="Town C.D."/>
        </authorList>
    </citation>
    <scope>NUCLEOTIDE SEQUENCE</scope>
</reference>
<dbReference type="Pfam" id="PF00582">
    <property type="entry name" value="Usp"/>
    <property type="match status" value="1"/>
</dbReference>
<dbReference type="EMBL" id="BT133669">
    <property type="protein sequence ID" value="AFK33464.1"/>
    <property type="molecule type" value="mRNA"/>
</dbReference>
<dbReference type="InterPro" id="IPR014729">
    <property type="entry name" value="Rossmann-like_a/b/a_fold"/>
</dbReference>
<dbReference type="OrthoDB" id="843225at2759"/>
<proteinExistence type="evidence at transcript level"/>
<evidence type="ECO:0000313" key="2">
    <source>
        <dbReference type="EMBL" id="AFK45024.1"/>
    </source>
</evidence>
<dbReference type="GeneID" id="130726531"/>
<dbReference type="FunFam" id="3.40.50.620:FF:000206">
    <property type="entry name" value="Universal stress protein family protein"/>
    <property type="match status" value="1"/>
</dbReference>
<sequence>MAGSADRRLGVAVDFSPCSIKALKWTVDNVVREGDHLILVIIRPQEYYERGEMQLWETTGSPLIPLSDFSDTAVLKRYGLKPEPEVIDIATTASKEKNIEVLLKIYWGDAREKLLEAIEHIPLDSIIMGNRGLGTLRRAIMGSVSNHVVNNASCPVTVVKSSEQRH</sequence>
<dbReference type="PRINTS" id="PR01438">
    <property type="entry name" value="UNVRSLSTRESS"/>
</dbReference>
<dbReference type="PANTHER" id="PTHR46100:SF4">
    <property type="entry name" value="USPA DOMAIN-CONTAINING PROTEIN"/>
    <property type="match status" value="1"/>
</dbReference>
<name>I3SXN2_LOTJA</name>
<evidence type="ECO:0000259" key="1">
    <source>
        <dbReference type="Pfam" id="PF00582"/>
    </source>
</evidence>
<dbReference type="KEGG" id="lja:130726531"/>
<dbReference type="CDD" id="cd23659">
    <property type="entry name" value="USP_At3g01520-like"/>
    <property type="match status" value="1"/>
</dbReference>
<dbReference type="SUPFAM" id="SSF52402">
    <property type="entry name" value="Adenine nucleotide alpha hydrolases-like"/>
    <property type="match status" value="1"/>
</dbReference>
<organism evidence="2">
    <name type="scientific">Lotus japonicus</name>
    <name type="common">Lotus corniculatus var. japonicus</name>
    <dbReference type="NCBI Taxonomy" id="34305"/>
    <lineage>
        <taxon>Eukaryota</taxon>
        <taxon>Viridiplantae</taxon>
        <taxon>Streptophyta</taxon>
        <taxon>Embryophyta</taxon>
        <taxon>Tracheophyta</taxon>
        <taxon>Spermatophyta</taxon>
        <taxon>Magnoliopsida</taxon>
        <taxon>eudicotyledons</taxon>
        <taxon>Gunneridae</taxon>
        <taxon>Pentapetalae</taxon>
        <taxon>rosids</taxon>
        <taxon>fabids</taxon>
        <taxon>Fabales</taxon>
        <taxon>Fabaceae</taxon>
        <taxon>Papilionoideae</taxon>
        <taxon>50 kb inversion clade</taxon>
        <taxon>NPAAA clade</taxon>
        <taxon>Hologalegina</taxon>
        <taxon>robinioid clade</taxon>
        <taxon>Loteae</taxon>
        <taxon>Lotus</taxon>
    </lineage>
</organism>
<accession>I3SXN2</accession>
<dbReference type="RefSeq" id="XP_057433790.1">
    <property type="nucleotide sequence ID" value="XM_057577807.1"/>
</dbReference>
<dbReference type="EMBL" id="BT145230">
    <property type="protein sequence ID" value="AFK45024.1"/>
    <property type="molecule type" value="mRNA"/>
</dbReference>